<dbReference type="InterPro" id="IPR058624">
    <property type="entry name" value="MdtA-like_HH"/>
</dbReference>
<dbReference type="AlphaFoldDB" id="A0A4R6J1Q2"/>
<dbReference type="Gene3D" id="2.40.30.170">
    <property type="match status" value="1"/>
</dbReference>
<dbReference type="EMBL" id="SNWP01000010">
    <property type="protein sequence ID" value="TDO29123.1"/>
    <property type="molecule type" value="Genomic_DNA"/>
</dbReference>
<protein>
    <submittedName>
        <fullName evidence="8">Membrane fusion protein (Multidrug efflux system)</fullName>
    </submittedName>
</protein>
<dbReference type="GO" id="GO:0022857">
    <property type="term" value="F:transmembrane transporter activity"/>
    <property type="evidence" value="ECO:0007669"/>
    <property type="project" value="InterPro"/>
</dbReference>
<dbReference type="SUPFAM" id="SSF111369">
    <property type="entry name" value="HlyD-like secretion proteins"/>
    <property type="match status" value="1"/>
</dbReference>
<dbReference type="InterPro" id="IPR058625">
    <property type="entry name" value="MdtA-like_BSH"/>
</dbReference>
<dbReference type="InterPro" id="IPR006143">
    <property type="entry name" value="RND_pump_MFP"/>
</dbReference>
<evidence type="ECO:0000256" key="3">
    <source>
        <dbReference type="SAM" id="Coils"/>
    </source>
</evidence>
<keyword evidence="9" id="KW-1185">Reference proteome</keyword>
<evidence type="ECO:0000259" key="4">
    <source>
        <dbReference type="Pfam" id="PF25876"/>
    </source>
</evidence>
<dbReference type="Gene3D" id="1.10.287.470">
    <property type="entry name" value="Helix hairpin bin"/>
    <property type="match status" value="1"/>
</dbReference>
<gene>
    <name evidence="8" type="ORF">BC659_1206</name>
</gene>
<dbReference type="PANTHER" id="PTHR30158:SF23">
    <property type="entry name" value="MULTIDRUG RESISTANCE PROTEIN MEXA"/>
    <property type="match status" value="1"/>
</dbReference>
<keyword evidence="3" id="KW-0175">Coiled coil</keyword>
<sequence>MKQFFISIIAATTLLAAGCKEHKEEKHEEIQFIVTSPIERDTTINKEYVSQVHSIQHIELRALEKGYLEKIFVNEGQFVKKGQLLFQIMPLIYQAETQKSEAEVNFAKIEYQNTKQLADSNIVSKNELALAKAKLDKAQAELSLAKAHLSFTQIRAPFDGILDKFHVRLGSLLDEGELLTTLADNSKMWVYFNVPEAEYLDYMSRDKKGSNTSVLLEMANHQVFDQKGIVETIEADFNNETGNIAFRATFPNPKRILRHGETGNILMPVAFKKAILIPQKATFDVLDKKFVYVVDANNVLKARQITIAQEMPHVYVVASGLSPQDKILAEGLGKVKNNERIKYSFVPFEKELYELNNLHAE</sequence>
<proteinExistence type="inferred from homology"/>
<dbReference type="Pfam" id="PF25876">
    <property type="entry name" value="HH_MFP_RND"/>
    <property type="match status" value="1"/>
</dbReference>
<comment type="similarity">
    <text evidence="2">Belongs to the membrane fusion protein (MFP) (TC 8.A.1) family.</text>
</comment>
<dbReference type="Proteomes" id="UP000295741">
    <property type="component" value="Unassembled WGS sequence"/>
</dbReference>
<accession>A0A4R6J1Q2</accession>
<comment type="subcellular location">
    <subcellularLocation>
        <location evidence="1">Cell envelope</location>
    </subcellularLocation>
</comment>
<dbReference type="InterPro" id="IPR058626">
    <property type="entry name" value="MdtA-like_b-barrel"/>
</dbReference>
<evidence type="ECO:0000259" key="5">
    <source>
        <dbReference type="Pfam" id="PF25917"/>
    </source>
</evidence>
<dbReference type="GO" id="GO:0005886">
    <property type="term" value="C:plasma membrane"/>
    <property type="evidence" value="ECO:0007669"/>
    <property type="project" value="TreeGrafter"/>
</dbReference>
<dbReference type="RefSeq" id="WP_133473728.1">
    <property type="nucleotide sequence ID" value="NZ_SNWP01000010.1"/>
</dbReference>
<dbReference type="InterPro" id="IPR058627">
    <property type="entry name" value="MdtA-like_C"/>
</dbReference>
<organism evidence="8 9">
    <name type="scientific">Sediminibacterium goheungense</name>
    <dbReference type="NCBI Taxonomy" id="1086393"/>
    <lineage>
        <taxon>Bacteria</taxon>
        <taxon>Pseudomonadati</taxon>
        <taxon>Bacteroidota</taxon>
        <taxon>Chitinophagia</taxon>
        <taxon>Chitinophagales</taxon>
        <taxon>Chitinophagaceae</taxon>
        <taxon>Sediminibacterium</taxon>
    </lineage>
</organism>
<evidence type="ECO:0000259" key="6">
    <source>
        <dbReference type="Pfam" id="PF25944"/>
    </source>
</evidence>
<dbReference type="OrthoDB" id="9801814at2"/>
<reference evidence="8 9" key="1">
    <citation type="submission" date="2019-03" db="EMBL/GenBank/DDBJ databases">
        <title>Genomic Encyclopedia of Archaeal and Bacterial Type Strains, Phase II (KMG-II): from individual species to whole genera.</title>
        <authorList>
            <person name="Goeker M."/>
        </authorList>
    </citation>
    <scope>NUCLEOTIDE SEQUENCE [LARGE SCALE GENOMIC DNA]</scope>
    <source>
        <strain evidence="8 9">DSM 28323</strain>
    </source>
</reference>
<dbReference type="Gene3D" id="2.40.420.20">
    <property type="match status" value="1"/>
</dbReference>
<evidence type="ECO:0000313" key="8">
    <source>
        <dbReference type="EMBL" id="TDO29123.1"/>
    </source>
</evidence>
<feature type="coiled-coil region" evidence="3">
    <location>
        <begin position="121"/>
        <end position="148"/>
    </location>
</feature>
<dbReference type="Pfam" id="PF25917">
    <property type="entry name" value="BSH_RND"/>
    <property type="match status" value="1"/>
</dbReference>
<feature type="domain" description="Multidrug resistance protein MdtA-like barrel-sandwich hybrid" evidence="5">
    <location>
        <begin position="58"/>
        <end position="177"/>
    </location>
</feature>
<name>A0A4R6J1Q2_9BACT</name>
<feature type="domain" description="Multidrug resistance protein MdtA-like alpha-helical hairpin" evidence="4">
    <location>
        <begin position="93"/>
        <end position="153"/>
    </location>
</feature>
<evidence type="ECO:0000256" key="1">
    <source>
        <dbReference type="ARBA" id="ARBA00004196"/>
    </source>
</evidence>
<evidence type="ECO:0000313" key="9">
    <source>
        <dbReference type="Proteomes" id="UP000295741"/>
    </source>
</evidence>
<evidence type="ECO:0000256" key="2">
    <source>
        <dbReference type="ARBA" id="ARBA00009477"/>
    </source>
</evidence>
<dbReference type="Pfam" id="PF25944">
    <property type="entry name" value="Beta-barrel_RND"/>
    <property type="match status" value="1"/>
</dbReference>
<evidence type="ECO:0000259" key="7">
    <source>
        <dbReference type="Pfam" id="PF25967"/>
    </source>
</evidence>
<comment type="caution">
    <text evidence="8">The sequence shown here is derived from an EMBL/GenBank/DDBJ whole genome shotgun (WGS) entry which is preliminary data.</text>
</comment>
<dbReference type="GO" id="GO:0046677">
    <property type="term" value="P:response to antibiotic"/>
    <property type="evidence" value="ECO:0007669"/>
    <property type="project" value="TreeGrafter"/>
</dbReference>
<dbReference type="PANTHER" id="PTHR30158">
    <property type="entry name" value="ACRA/E-RELATED COMPONENT OF DRUG EFFLUX TRANSPORTER"/>
    <property type="match status" value="1"/>
</dbReference>
<dbReference type="Gene3D" id="2.40.50.100">
    <property type="match status" value="1"/>
</dbReference>
<dbReference type="GO" id="GO:0030313">
    <property type="term" value="C:cell envelope"/>
    <property type="evidence" value="ECO:0007669"/>
    <property type="project" value="UniProtKB-SubCell"/>
</dbReference>
<dbReference type="NCBIfam" id="TIGR01730">
    <property type="entry name" value="RND_mfp"/>
    <property type="match status" value="1"/>
</dbReference>
<feature type="domain" description="Multidrug resistance protein MdtA-like beta-barrel" evidence="6">
    <location>
        <begin position="188"/>
        <end position="269"/>
    </location>
</feature>
<feature type="domain" description="Multidrug resistance protein MdtA-like C-terminal permuted SH3" evidence="7">
    <location>
        <begin position="274"/>
        <end position="333"/>
    </location>
</feature>
<dbReference type="PROSITE" id="PS51257">
    <property type="entry name" value="PROKAR_LIPOPROTEIN"/>
    <property type="match status" value="1"/>
</dbReference>
<dbReference type="Pfam" id="PF25967">
    <property type="entry name" value="RND-MFP_C"/>
    <property type="match status" value="1"/>
</dbReference>